<dbReference type="Proteomes" id="UP001143480">
    <property type="component" value="Unassembled WGS sequence"/>
</dbReference>
<dbReference type="PANTHER" id="PTHR11877">
    <property type="entry name" value="HYDROXYMETHYLGLUTARYL-COA SYNTHASE"/>
    <property type="match status" value="1"/>
</dbReference>
<protein>
    <submittedName>
        <fullName evidence="6">Chalcone synthase</fullName>
    </submittedName>
</protein>
<comment type="caution">
    <text evidence="6">The sequence shown here is derived from an EMBL/GenBank/DDBJ whole genome shotgun (WGS) entry which is preliminary data.</text>
</comment>
<dbReference type="InterPro" id="IPR012328">
    <property type="entry name" value="Chalcone/stilbene_synt_C"/>
</dbReference>
<sequence length="375" mass="39771">MTRDGPHARAQLLPVTRHSVDSIASAATTARIVGVGTAVPPDSYTQEHVLRRYQIEDQRIRSLFLSGAIERRHLCLPADGRDGRPRVETQGELLHKHASVGVEIGLQALAACLEQAGAEPVDVRHLCCVSSTGFITPGFSARVIRAAGLSPSCSRLDVVGMGCNAGLNALAQVSAWSRCHPGSLAVMLCIEVCSAAYVVDGTMRTAVVNSLFGDGAAAVAVVGGGLAQAGPALLAFESLLIPEASEAMRYDWDDDQGRFSFFLDPEIPYVVGANAASVVDRLLHQAGLRRSEVAHWVLHSGGRKVIDAVRVNLGLTRHEVRHTSAVLREHGNLSSGAFLFAYARLVAEGAAARGDYGVLMTMGPGSTIEVALVRW</sequence>
<evidence type="ECO:0000313" key="6">
    <source>
        <dbReference type="EMBL" id="GLL03743.1"/>
    </source>
</evidence>
<dbReference type="PIRSF" id="PIRSF000451">
    <property type="entry name" value="PKS_III"/>
    <property type="match status" value="1"/>
</dbReference>
<evidence type="ECO:0000259" key="5">
    <source>
        <dbReference type="Pfam" id="PF02797"/>
    </source>
</evidence>
<accession>A0A9W6KLM5</accession>
<feature type="domain" description="Chalcone/stilbene synthase N-terminal" evidence="4">
    <location>
        <begin position="25"/>
        <end position="221"/>
    </location>
</feature>
<organism evidence="6 7">
    <name type="scientific">Dactylosporangium matsuzakiense</name>
    <dbReference type="NCBI Taxonomy" id="53360"/>
    <lineage>
        <taxon>Bacteria</taxon>
        <taxon>Bacillati</taxon>
        <taxon>Actinomycetota</taxon>
        <taxon>Actinomycetes</taxon>
        <taxon>Micromonosporales</taxon>
        <taxon>Micromonosporaceae</taxon>
        <taxon>Dactylosporangium</taxon>
    </lineage>
</organism>
<dbReference type="NCBIfam" id="NF042429">
    <property type="entry name" value="DHPHCoAsyn_DpgA"/>
    <property type="match status" value="1"/>
</dbReference>
<dbReference type="Pfam" id="PF02797">
    <property type="entry name" value="Chal_sti_synt_C"/>
    <property type="match status" value="1"/>
</dbReference>
<keyword evidence="2" id="KW-0808">Transferase</keyword>
<dbReference type="GO" id="GO:0016747">
    <property type="term" value="F:acyltransferase activity, transferring groups other than amino-acyl groups"/>
    <property type="evidence" value="ECO:0007669"/>
    <property type="project" value="InterPro"/>
</dbReference>
<dbReference type="GO" id="GO:0030639">
    <property type="term" value="P:polyketide biosynthetic process"/>
    <property type="evidence" value="ECO:0007669"/>
    <property type="project" value="TreeGrafter"/>
</dbReference>
<dbReference type="PANTHER" id="PTHR11877:SF46">
    <property type="entry name" value="TYPE III POLYKETIDE SYNTHASE A"/>
    <property type="match status" value="1"/>
</dbReference>
<keyword evidence="7" id="KW-1185">Reference proteome</keyword>
<evidence type="ECO:0000256" key="1">
    <source>
        <dbReference type="ARBA" id="ARBA00005531"/>
    </source>
</evidence>
<dbReference type="InterPro" id="IPR011141">
    <property type="entry name" value="Polyketide_synthase_type-III"/>
</dbReference>
<dbReference type="EMBL" id="BSFP01000037">
    <property type="protein sequence ID" value="GLL03743.1"/>
    <property type="molecule type" value="Genomic_DNA"/>
</dbReference>
<evidence type="ECO:0000259" key="4">
    <source>
        <dbReference type="Pfam" id="PF00195"/>
    </source>
</evidence>
<dbReference type="Pfam" id="PF00195">
    <property type="entry name" value="Chal_sti_synt_N"/>
    <property type="match status" value="1"/>
</dbReference>
<feature type="domain" description="Chalcone/stilbene synthase C-terminal" evidence="5">
    <location>
        <begin position="259"/>
        <end position="374"/>
    </location>
</feature>
<gene>
    <name evidence="6" type="primary">bcsA</name>
    <name evidence="6" type="ORF">GCM10017581_054890</name>
</gene>
<evidence type="ECO:0000313" key="7">
    <source>
        <dbReference type="Proteomes" id="UP001143480"/>
    </source>
</evidence>
<reference evidence="6" key="1">
    <citation type="journal article" date="2014" name="Int. J. Syst. Evol. Microbiol.">
        <title>Complete genome sequence of Corynebacterium casei LMG S-19264T (=DSM 44701T), isolated from a smear-ripened cheese.</title>
        <authorList>
            <consortium name="US DOE Joint Genome Institute (JGI-PGF)"/>
            <person name="Walter F."/>
            <person name="Albersmeier A."/>
            <person name="Kalinowski J."/>
            <person name="Ruckert C."/>
        </authorList>
    </citation>
    <scope>NUCLEOTIDE SEQUENCE</scope>
    <source>
        <strain evidence="6">VKM Ac-1321</strain>
    </source>
</reference>
<feature type="active site" description="Acyl-thioester intermediate" evidence="3">
    <location>
        <position position="163"/>
    </location>
</feature>
<dbReference type="Gene3D" id="3.40.47.10">
    <property type="match status" value="2"/>
</dbReference>
<name>A0A9W6KLM5_9ACTN</name>
<dbReference type="SUPFAM" id="SSF53901">
    <property type="entry name" value="Thiolase-like"/>
    <property type="match status" value="1"/>
</dbReference>
<dbReference type="InterPro" id="IPR053446">
    <property type="entry name" value="DPA-CoA_Synthase"/>
</dbReference>
<dbReference type="RefSeq" id="WP_271189605.1">
    <property type="nucleotide sequence ID" value="NZ_BSFP01000037.1"/>
</dbReference>
<dbReference type="AlphaFoldDB" id="A0A9W6KLM5"/>
<comment type="similarity">
    <text evidence="1">Belongs to the thiolase-like superfamily. Chalcone/stilbene synthases family.</text>
</comment>
<reference evidence="6" key="2">
    <citation type="submission" date="2023-01" db="EMBL/GenBank/DDBJ databases">
        <authorList>
            <person name="Sun Q."/>
            <person name="Evtushenko L."/>
        </authorList>
    </citation>
    <scope>NUCLEOTIDE SEQUENCE</scope>
    <source>
        <strain evidence="6">VKM Ac-1321</strain>
    </source>
</reference>
<evidence type="ECO:0000256" key="3">
    <source>
        <dbReference type="PIRSR" id="PIRSR000451-1"/>
    </source>
</evidence>
<dbReference type="CDD" id="cd00831">
    <property type="entry name" value="CHS_like"/>
    <property type="match status" value="1"/>
</dbReference>
<proteinExistence type="inferred from homology"/>
<dbReference type="InterPro" id="IPR001099">
    <property type="entry name" value="Chalcone/stilbene_synt_N"/>
</dbReference>
<dbReference type="InterPro" id="IPR016039">
    <property type="entry name" value="Thiolase-like"/>
</dbReference>
<evidence type="ECO:0000256" key="2">
    <source>
        <dbReference type="ARBA" id="ARBA00022679"/>
    </source>
</evidence>